<feature type="transmembrane region" description="Helical" evidence="9">
    <location>
        <begin position="247"/>
        <end position="271"/>
    </location>
</feature>
<keyword evidence="9" id="KW-0521">NADP</keyword>
<dbReference type="AlphaFoldDB" id="A0AAN9W2B4"/>
<accession>A0AAN9W2B4</accession>
<feature type="transmembrane region" description="Helical" evidence="9">
    <location>
        <begin position="6"/>
        <end position="24"/>
    </location>
</feature>
<reference evidence="11 12" key="1">
    <citation type="submission" date="2024-03" db="EMBL/GenBank/DDBJ databases">
        <title>The genome assembly and annotation of the cricket Gryllus longicercus Weissman &amp; Gray.</title>
        <authorList>
            <person name="Szrajer S."/>
            <person name="Gray D."/>
            <person name="Ylla G."/>
        </authorList>
    </citation>
    <scope>NUCLEOTIDE SEQUENCE [LARGE SCALE GENOMIC DNA]</scope>
    <source>
        <strain evidence="11">DAG 2021-001</strain>
        <tissue evidence="11">Whole body minus gut</tissue>
    </source>
</reference>
<evidence type="ECO:0000256" key="4">
    <source>
        <dbReference type="ARBA" id="ARBA00022989"/>
    </source>
</evidence>
<comment type="similarity">
    <text evidence="6 9">Belongs to the steroid 5-alpha reductase family. Polyprenal reductase subfamily.</text>
</comment>
<evidence type="ECO:0000313" key="12">
    <source>
        <dbReference type="Proteomes" id="UP001378592"/>
    </source>
</evidence>
<feature type="transmembrane region" description="Helical" evidence="9">
    <location>
        <begin position="148"/>
        <end position="166"/>
    </location>
</feature>
<dbReference type="InterPro" id="IPR001104">
    <property type="entry name" value="3-oxo-5_a-steroid_4-DH_C"/>
</dbReference>
<comment type="function">
    <text evidence="9">Plays a key role in early steps of protein N-linked glycosylation by being involved in the conversion of polyprenol into dolichol. Acts as a polyprenal reductase that mediates the reduction of polyprenal into dolichal in a NADP-dependent mechanism. Dolichols are required for the synthesis of dolichol-linked monosaccharides and the oligosaccharide precursor used for N-glycosylation.</text>
</comment>
<evidence type="ECO:0000259" key="10">
    <source>
        <dbReference type="Pfam" id="PF02544"/>
    </source>
</evidence>
<evidence type="ECO:0000256" key="3">
    <source>
        <dbReference type="ARBA" id="ARBA00022692"/>
    </source>
</evidence>
<dbReference type="PANTHER" id="PTHR14624">
    <property type="entry name" value="DFG10 PROTEIN"/>
    <property type="match status" value="1"/>
</dbReference>
<dbReference type="Proteomes" id="UP001378592">
    <property type="component" value="Unassembled WGS sequence"/>
</dbReference>
<feature type="transmembrane region" description="Helical" evidence="9">
    <location>
        <begin position="67"/>
        <end position="89"/>
    </location>
</feature>
<keyword evidence="5 9" id="KW-0472">Membrane</keyword>
<evidence type="ECO:0000256" key="7">
    <source>
        <dbReference type="ARBA" id="ARBA00047186"/>
    </source>
</evidence>
<feature type="transmembrane region" description="Helical" evidence="9">
    <location>
        <begin position="186"/>
        <end position="202"/>
    </location>
</feature>
<keyword evidence="4 9" id="KW-1133">Transmembrane helix</keyword>
<dbReference type="EMBL" id="JAZDUA010000015">
    <property type="protein sequence ID" value="KAK7873341.1"/>
    <property type="molecule type" value="Genomic_DNA"/>
</dbReference>
<evidence type="ECO:0000256" key="2">
    <source>
        <dbReference type="ARBA" id="ARBA00012522"/>
    </source>
</evidence>
<dbReference type="GO" id="GO:0003865">
    <property type="term" value="F:3-oxo-5-alpha-steroid 4-dehydrogenase activity"/>
    <property type="evidence" value="ECO:0007669"/>
    <property type="project" value="TreeGrafter"/>
</dbReference>
<evidence type="ECO:0000256" key="6">
    <source>
        <dbReference type="ARBA" id="ARBA00046320"/>
    </source>
</evidence>
<comment type="caution">
    <text evidence="11">The sequence shown here is derived from an EMBL/GenBank/DDBJ whole genome shotgun (WGS) entry which is preliminary data.</text>
</comment>
<dbReference type="GO" id="GO:0016095">
    <property type="term" value="P:polyprenol catabolic process"/>
    <property type="evidence" value="ECO:0007669"/>
    <property type="project" value="UniProtKB-UniRule"/>
</dbReference>
<dbReference type="PANTHER" id="PTHR14624:SF0">
    <property type="entry name" value="POLYPRENOL REDUCTASE"/>
    <property type="match status" value="1"/>
</dbReference>
<dbReference type="GO" id="GO:0160198">
    <property type="term" value="F:polyprenal reductase activity"/>
    <property type="evidence" value="ECO:0007669"/>
    <property type="project" value="UniProtKB-EC"/>
</dbReference>
<organism evidence="11 12">
    <name type="scientific">Gryllus longicercus</name>
    <dbReference type="NCBI Taxonomy" id="2509291"/>
    <lineage>
        <taxon>Eukaryota</taxon>
        <taxon>Metazoa</taxon>
        <taxon>Ecdysozoa</taxon>
        <taxon>Arthropoda</taxon>
        <taxon>Hexapoda</taxon>
        <taxon>Insecta</taxon>
        <taxon>Pterygota</taxon>
        <taxon>Neoptera</taxon>
        <taxon>Polyneoptera</taxon>
        <taxon>Orthoptera</taxon>
        <taxon>Ensifera</taxon>
        <taxon>Gryllidea</taxon>
        <taxon>Grylloidea</taxon>
        <taxon>Gryllidae</taxon>
        <taxon>Gryllinae</taxon>
        <taxon>Gryllus</taxon>
    </lineage>
</organism>
<dbReference type="EC" id="1.3.1.94" evidence="2 9"/>
<gene>
    <name evidence="11" type="ORF">R5R35_011384</name>
</gene>
<comment type="pathway">
    <text evidence="9">Protein modification; protein glycosylation.</text>
</comment>
<keyword evidence="9" id="KW-0256">Endoplasmic reticulum</keyword>
<evidence type="ECO:0000256" key="9">
    <source>
        <dbReference type="RuleBase" id="RU367081"/>
    </source>
</evidence>
<feature type="domain" description="3-oxo-5-alpha-steroid 4-dehydrogenase C-terminal" evidence="10">
    <location>
        <begin position="191"/>
        <end position="303"/>
    </location>
</feature>
<protein>
    <recommendedName>
        <fullName evidence="7 9">Polyprenal reductase</fullName>
        <ecNumber evidence="2 9">1.3.1.94</ecNumber>
    </recommendedName>
</protein>
<dbReference type="GO" id="GO:0102389">
    <property type="term" value="F:polyprenol reductase activity"/>
    <property type="evidence" value="ECO:0007669"/>
    <property type="project" value="UniProtKB-UniRule"/>
</dbReference>
<dbReference type="GO" id="GO:0006488">
    <property type="term" value="P:dolichol-linked oligosaccharide biosynthetic process"/>
    <property type="evidence" value="ECO:0007669"/>
    <property type="project" value="UniProtKB-UniRule"/>
</dbReference>
<dbReference type="Pfam" id="PF02544">
    <property type="entry name" value="Steroid_dh"/>
    <property type="match status" value="1"/>
</dbReference>
<keyword evidence="3 9" id="KW-0812">Transmembrane</keyword>
<comment type="subcellular location">
    <subcellularLocation>
        <location evidence="1">Endomembrane system</location>
        <topology evidence="1">Multi-pass membrane protein</topology>
    </subcellularLocation>
    <subcellularLocation>
        <location evidence="9">Endoplasmic reticulum membrane</location>
    </subcellularLocation>
</comment>
<keyword evidence="9" id="KW-0560">Oxidoreductase</keyword>
<evidence type="ECO:0000256" key="8">
    <source>
        <dbReference type="ARBA" id="ARBA00049427"/>
    </source>
</evidence>
<feature type="transmembrane region" description="Helical" evidence="9">
    <location>
        <begin position="109"/>
        <end position="128"/>
    </location>
</feature>
<evidence type="ECO:0000256" key="1">
    <source>
        <dbReference type="ARBA" id="ARBA00004127"/>
    </source>
</evidence>
<keyword evidence="12" id="KW-1185">Reference proteome</keyword>
<dbReference type="PROSITE" id="PS50244">
    <property type="entry name" value="S5A_REDUCTASE"/>
    <property type="match status" value="1"/>
</dbReference>
<dbReference type="GO" id="GO:0005789">
    <property type="term" value="C:endoplasmic reticulum membrane"/>
    <property type="evidence" value="ECO:0007669"/>
    <property type="project" value="UniProtKB-SubCell"/>
</dbReference>
<proteinExistence type="inferred from homology"/>
<sequence length="304" mass="34804">MYPNLLKLGFILMTFFMVIMGGLINTVEQHLPLFIVQTFRYGKCAYQGKSSFFIKPIEVPKRWFGHFYIFAAIFTTLAAIVVCNVYILGAKLEPWLLICLDLLASGRNASVSAVSTIIALLLLTVQAWHRFHETMFVSVFSDVKMNIVHYLVGYIHYFGSVAAILAESHGFIHLEETVPQIALKDVSFLNVSGCILFLWACYQQSKMGFILANLRKNNKGEVISVKHKIPHGDMFEYVSSPHLLCEILMYLGLTFVMWGASIWPWVFFWVLTNQVESALLTHQWYKTTFSNYPSQRKAIFPFIV</sequence>
<evidence type="ECO:0000313" key="11">
    <source>
        <dbReference type="EMBL" id="KAK7873341.1"/>
    </source>
</evidence>
<comment type="catalytic activity">
    <reaction evidence="8 9">
        <text>a di-trans,poly-cis-dolichal + NADP(+) = a di-trans,poly-cis-polyprenal + NADPH + H(+)</text>
        <dbReference type="Rhea" id="RHEA:80727"/>
        <dbReference type="Rhea" id="RHEA-COMP:19536"/>
        <dbReference type="Rhea" id="RHEA-COMP:19537"/>
        <dbReference type="ChEBI" id="CHEBI:15378"/>
        <dbReference type="ChEBI" id="CHEBI:57783"/>
        <dbReference type="ChEBI" id="CHEBI:58349"/>
        <dbReference type="ChEBI" id="CHEBI:231623"/>
        <dbReference type="ChEBI" id="CHEBI:231637"/>
        <dbReference type="EC" id="1.3.1.94"/>
    </reaction>
    <physiologicalReaction direction="right-to-left" evidence="8 9">
        <dbReference type="Rhea" id="RHEA:80729"/>
    </physiologicalReaction>
</comment>
<name>A0AAN9W2B4_9ORTH</name>
<dbReference type="InterPro" id="IPR039698">
    <property type="entry name" value="Dfg10/SRD5A3"/>
</dbReference>
<evidence type="ECO:0000256" key="5">
    <source>
        <dbReference type="ARBA" id="ARBA00023136"/>
    </source>
</evidence>